<keyword evidence="2" id="KW-1133">Transmembrane helix</keyword>
<feature type="region of interest" description="Disordered" evidence="1">
    <location>
        <begin position="339"/>
        <end position="373"/>
    </location>
</feature>
<feature type="region of interest" description="Disordered" evidence="1">
    <location>
        <begin position="55"/>
        <end position="79"/>
    </location>
</feature>
<evidence type="ECO:0000256" key="2">
    <source>
        <dbReference type="SAM" id="Phobius"/>
    </source>
</evidence>
<accession>A0ABP4FYC4</accession>
<feature type="region of interest" description="Disordered" evidence="1">
    <location>
        <begin position="279"/>
        <end position="298"/>
    </location>
</feature>
<organism evidence="3 4">
    <name type="scientific">Prauserella alba</name>
    <dbReference type="NCBI Taxonomy" id="176898"/>
    <lineage>
        <taxon>Bacteria</taxon>
        <taxon>Bacillati</taxon>
        <taxon>Actinomycetota</taxon>
        <taxon>Actinomycetes</taxon>
        <taxon>Pseudonocardiales</taxon>
        <taxon>Pseudonocardiaceae</taxon>
        <taxon>Prauserella</taxon>
    </lineage>
</organism>
<dbReference type="EMBL" id="BAAALM010000006">
    <property type="protein sequence ID" value="GAA1201435.1"/>
    <property type="molecule type" value="Genomic_DNA"/>
</dbReference>
<feature type="compositionally biased region" description="Pro residues" evidence="1">
    <location>
        <begin position="59"/>
        <end position="76"/>
    </location>
</feature>
<comment type="caution">
    <text evidence="3">The sequence shown here is derived from an EMBL/GenBank/DDBJ whole genome shotgun (WGS) entry which is preliminary data.</text>
</comment>
<feature type="compositionally biased region" description="Acidic residues" evidence="1">
    <location>
        <begin position="352"/>
        <end position="367"/>
    </location>
</feature>
<reference evidence="4" key="1">
    <citation type="journal article" date="2019" name="Int. J. Syst. Evol. Microbiol.">
        <title>The Global Catalogue of Microorganisms (GCM) 10K type strain sequencing project: providing services to taxonomists for standard genome sequencing and annotation.</title>
        <authorList>
            <consortium name="The Broad Institute Genomics Platform"/>
            <consortium name="The Broad Institute Genome Sequencing Center for Infectious Disease"/>
            <person name="Wu L."/>
            <person name="Ma J."/>
        </authorList>
    </citation>
    <scope>NUCLEOTIDE SEQUENCE [LARGE SCALE GENOMIC DNA]</scope>
    <source>
        <strain evidence="4">JCM 13022</strain>
    </source>
</reference>
<dbReference type="Proteomes" id="UP001500467">
    <property type="component" value="Unassembled WGS sequence"/>
</dbReference>
<name>A0ABP4FYC4_9PSEU</name>
<feature type="compositionally biased region" description="Basic and acidic residues" evidence="1">
    <location>
        <begin position="342"/>
        <end position="351"/>
    </location>
</feature>
<keyword evidence="4" id="KW-1185">Reference proteome</keyword>
<feature type="transmembrane region" description="Helical" evidence="2">
    <location>
        <begin position="24"/>
        <end position="45"/>
    </location>
</feature>
<evidence type="ECO:0000313" key="4">
    <source>
        <dbReference type="Proteomes" id="UP001500467"/>
    </source>
</evidence>
<keyword evidence="2" id="KW-0472">Membrane</keyword>
<evidence type="ECO:0000256" key="1">
    <source>
        <dbReference type="SAM" id="MobiDB-lite"/>
    </source>
</evidence>
<proteinExistence type="predicted"/>
<sequence>MIIVALAGPPVLWTGLGLWAGWSMWVWIVLTVVTWAVIATWWHFAPFTRVRRTVRPEPRGPAPAPPAPVAPTPAPPAERRVSEMQVRTAHDDYHFLFSCVVRWRPAHGGAEHHHANPAALAVNTIVDRAARIGAAFEPRDADRARYRLEADLGMSRSDETGQFNVWAEAMSLTLAERDQERLVKLDEVRKEEELFERECAFERKVRTYLGDDVLTSVSNAVIWWLARHETSEKKRVESAVGHIGTLRQLVSSATGGDEASEPVPARGQLTLDDAQVSLPFETATPPSPPSTPIARPEPDAVDHAVGVVEHVPGREHQAVFTMNFARLLRHHGLNDAAASITDRFDRPHPDESDSEADTPAEVDEDGTAEFAPG</sequence>
<evidence type="ECO:0000313" key="3">
    <source>
        <dbReference type="EMBL" id="GAA1201435.1"/>
    </source>
</evidence>
<keyword evidence="2" id="KW-0812">Transmembrane</keyword>
<protein>
    <submittedName>
        <fullName evidence="3">Uncharacterized protein</fullName>
    </submittedName>
</protein>
<gene>
    <name evidence="3" type="ORF">GCM10009675_17620</name>
</gene>